<organism evidence="2">
    <name type="scientific">Physcomitrium patens</name>
    <name type="common">Spreading-leaved earth moss</name>
    <name type="synonym">Physcomitrella patens</name>
    <dbReference type="NCBI Taxonomy" id="3218"/>
    <lineage>
        <taxon>Eukaryota</taxon>
        <taxon>Viridiplantae</taxon>
        <taxon>Streptophyta</taxon>
        <taxon>Embryophyta</taxon>
        <taxon>Bryophyta</taxon>
        <taxon>Bryophytina</taxon>
        <taxon>Bryopsida</taxon>
        <taxon>Funariidae</taxon>
        <taxon>Funariales</taxon>
        <taxon>Funariaceae</taxon>
        <taxon>Physcomitrium</taxon>
    </lineage>
</organism>
<dbReference type="Proteomes" id="UP000006727">
    <property type="component" value="Chromosome 25"/>
</dbReference>
<dbReference type="InParanoid" id="A0A2K1IE60"/>
<evidence type="ECO:0000313" key="4">
    <source>
        <dbReference type="Proteomes" id="UP000006727"/>
    </source>
</evidence>
<name>A0A2K1IE60_PHYPA</name>
<accession>A0A2K1IE60</accession>
<keyword evidence="4" id="KW-1185">Reference proteome</keyword>
<feature type="compositionally biased region" description="Polar residues" evidence="1">
    <location>
        <begin position="25"/>
        <end position="37"/>
    </location>
</feature>
<evidence type="ECO:0000256" key="1">
    <source>
        <dbReference type="SAM" id="MobiDB-lite"/>
    </source>
</evidence>
<dbReference type="EnsemblPlants" id="Pp3c25_7401V3.1">
    <property type="protein sequence ID" value="PAC:32980690.CDS.1"/>
    <property type="gene ID" value="Pp3c25_7401"/>
</dbReference>
<evidence type="ECO:0000313" key="3">
    <source>
        <dbReference type="EnsemblPlants" id="PAC:32980690.CDS.1"/>
    </source>
</evidence>
<reference evidence="2 4" key="2">
    <citation type="journal article" date="2018" name="Plant J.">
        <title>The Physcomitrella patens chromosome-scale assembly reveals moss genome structure and evolution.</title>
        <authorList>
            <person name="Lang D."/>
            <person name="Ullrich K.K."/>
            <person name="Murat F."/>
            <person name="Fuchs J."/>
            <person name="Jenkins J."/>
            <person name="Haas F.B."/>
            <person name="Piednoel M."/>
            <person name="Gundlach H."/>
            <person name="Van Bel M."/>
            <person name="Meyberg R."/>
            <person name="Vives C."/>
            <person name="Morata J."/>
            <person name="Symeonidi A."/>
            <person name="Hiss M."/>
            <person name="Muchero W."/>
            <person name="Kamisugi Y."/>
            <person name="Saleh O."/>
            <person name="Blanc G."/>
            <person name="Decker E.L."/>
            <person name="van Gessel N."/>
            <person name="Grimwood J."/>
            <person name="Hayes R.D."/>
            <person name="Graham S.W."/>
            <person name="Gunter L.E."/>
            <person name="McDaniel S.F."/>
            <person name="Hoernstein S.N.W."/>
            <person name="Larsson A."/>
            <person name="Li F.W."/>
            <person name="Perroud P.F."/>
            <person name="Phillips J."/>
            <person name="Ranjan P."/>
            <person name="Rokshar D.S."/>
            <person name="Rothfels C.J."/>
            <person name="Schneider L."/>
            <person name="Shu S."/>
            <person name="Stevenson D.W."/>
            <person name="Thummler F."/>
            <person name="Tillich M."/>
            <person name="Villarreal Aguilar J.C."/>
            <person name="Widiez T."/>
            <person name="Wong G.K."/>
            <person name="Wymore A."/>
            <person name="Zhang Y."/>
            <person name="Zimmer A.D."/>
            <person name="Quatrano R.S."/>
            <person name="Mayer K.F.X."/>
            <person name="Goodstein D."/>
            <person name="Casacuberta J.M."/>
            <person name="Vandepoele K."/>
            <person name="Reski R."/>
            <person name="Cuming A.C."/>
            <person name="Tuskan G.A."/>
            <person name="Maumus F."/>
            <person name="Salse J."/>
            <person name="Schmutz J."/>
            <person name="Rensing S.A."/>
        </authorList>
    </citation>
    <scope>NUCLEOTIDE SEQUENCE [LARGE SCALE GENOMIC DNA]</scope>
    <source>
        <strain evidence="3 4">cv. Gransden 2004</strain>
    </source>
</reference>
<dbReference type="Gramene" id="Pp3c25_7401V3.1">
    <property type="protein sequence ID" value="PAC:32980690.CDS.1"/>
    <property type="gene ID" value="Pp3c25_7401"/>
</dbReference>
<sequence>MRLTCRNIPPRTKDLAIRLNSTTACSHNHFDSNPRNFKTSKRSTHRKRVNKQGNSVSSVLSVQNSTPRPTTPALDHPSKNKHARPLLPKRNQKRAQLEVQIFENG</sequence>
<feature type="region of interest" description="Disordered" evidence="1">
    <location>
        <begin position="25"/>
        <end position="95"/>
    </location>
</feature>
<gene>
    <name evidence="2" type="ORF">PHYPA_029716</name>
</gene>
<evidence type="ECO:0000313" key="2">
    <source>
        <dbReference type="EMBL" id="PNR27564.1"/>
    </source>
</evidence>
<reference evidence="2 4" key="1">
    <citation type="journal article" date="2008" name="Science">
        <title>The Physcomitrella genome reveals evolutionary insights into the conquest of land by plants.</title>
        <authorList>
            <person name="Rensing S."/>
            <person name="Lang D."/>
            <person name="Zimmer A."/>
            <person name="Terry A."/>
            <person name="Salamov A."/>
            <person name="Shapiro H."/>
            <person name="Nishiyama T."/>
            <person name="Perroud P.-F."/>
            <person name="Lindquist E."/>
            <person name="Kamisugi Y."/>
            <person name="Tanahashi T."/>
            <person name="Sakakibara K."/>
            <person name="Fujita T."/>
            <person name="Oishi K."/>
            <person name="Shin-I T."/>
            <person name="Kuroki Y."/>
            <person name="Toyoda A."/>
            <person name="Suzuki Y."/>
            <person name="Hashimoto A."/>
            <person name="Yamaguchi K."/>
            <person name="Sugano A."/>
            <person name="Kohara Y."/>
            <person name="Fujiyama A."/>
            <person name="Anterola A."/>
            <person name="Aoki S."/>
            <person name="Ashton N."/>
            <person name="Barbazuk W.B."/>
            <person name="Barker E."/>
            <person name="Bennetzen J."/>
            <person name="Bezanilla M."/>
            <person name="Blankenship R."/>
            <person name="Cho S.H."/>
            <person name="Dutcher S."/>
            <person name="Estelle M."/>
            <person name="Fawcett J.A."/>
            <person name="Gundlach H."/>
            <person name="Hanada K."/>
            <person name="Heyl A."/>
            <person name="Hicks K.A."/>
            <person name="Hugh J."/>
            <person name="Lohr M."/>
            <person name="Mayer K."/>
            <person name="Melkozernov A."/>
            <person name="Murata T."/>
            <person name="Nelson D."/>
            <person name="Pils B."/>
            <person name="Prigge M."/>
            <person name="Reiss B."/>
            <person name="Renner T."/>
            <person name="Rombauts S."/>
            <person name="Rushton P."/>
            <person name="Sanderfoot A."/>
            <person name="Schween G."/>
            <person name="Shiu S.-H."/>
            <person name="Stueber K."/>
            <person name="Theodoulou F.L."/>
            <person name="Tu H."/>
            <person name="Van de Peer Y."/>
            <person name="Verrier P.J."/>
            <person name="Waters E."/>
            <person name="Wood A."/>
            <person name="Yang L."/>
            <person name="Cove D."/>
            <person name="Cuming A."/>
            <person name="Hasebe M."/>
            <person name="Lucas S."/>
            <person name="Mishler D.B."/>
            <person name="Reski R."/>
            <person name="Grigoriev I."/>
            <person name="Quatrano R.S."/>
            <person name="Boore J.L."/>
        </authorList>
    </citation>
    <scope>NUCLEOTIDE SEQUENCE [LARGE SCALE GENOMIC DNA]</scope>
    <source>
        <strain evidence="3 4">cv. Gransden 2004</strain>
    </source>
</reference>
<dbReference type="EMBL" id="ABEU02000025">
    <property type="protein sequence ID" value="PNR27564.1"/>
    <property type="molecule type" value="Genomic_DNA"/>
</dbReference>
<feature type="compositionally biased region" description="Basic residues" evidence="1">
    <location>
        <begin position="38"/>
        <end position="50"/>
    </location>
</feature>
<dbReference type="AlphaFoldDB" id="A0A2K1IE60"/>
<reference evidence="3" key="3">
    <citation type="submission" date="2020-12" db="UniProtKB">
        <authorList>
            <consortium name="EnsemblPlants"/>
        </authorList>
    </citation>
    <scope>IDENTIFICATION</scope>
</reference>
<protein>
    <submittedName>
        <fullName evidence="2 3">Uncharacterized protein</fullName>
    </submittedName>
</protein>
<proteinExistence type="predicted"/>